<dbReference type="AlphaFoldDB" id="A0A3L6RHG4"/>
<dbReference type="GO" id="GO:0007059">
    <property type="term" value="P:chromosome segregation"/>
    <property type="evidence" value="ECO:0007669"/>
    <property type="project" value="TreeGrafter"/>
</dbReference>
<dbReference type="GO" id="GO:0000212">
    <property type="term" value="P:meiotic spindle organization"/>
    <property type="evidence" value="ECO:0007669"/>
    <property type="project" value="InterPro"/>
</dbReference>
<dbReference type="OrthoDB" id="1913471at2759"/>
<comment type="caution">
    <text evidence="1">The sequence shown here is derived from an EMBL/GenBank/DDBJ whole genome shotgun (WGS) entry which is preliminary data.</text>
</comment>
<dbReference type="GO" id="GO:0042138">
    <property type="term" value="P:meiotic DNA double-strand break formation"/>
    <property type="evidence" value="ECO:0007669"/>
    <property type="project" value="InterPro"/>
</dbReference>
<dbReference type="GO" id="GO:0007140">
    <property type="term" value="P:male meiotic nuclear division"/>
    <property type="evidence" value="ECO:0007669"/>
    <property type="project" value="TreeGrafter"/>
</dbReference>
<dbReference type="Proteomes" id="UP000275267">
    <property type="component" value="Unassembled WGS sequence"/>
</dbReference>
<evidence type="ECO:0000313" key="1">
    <source>
        <dbReference type="EMBL" id="RLN03522.1"/>
    </source>
</evidence>
<accession>A0A3L6RHG4</accession>
<organism evidence="1 2">
    <name type="scientific">Panicum miliaceum</name>
    <name type="common">Proso millet</name>
    <name type="synonym">Broomcorn millet</name>
    <dbReference type="NCBI Taxonomy" id="4540"/>
    <lineage>
        <taxon>Eukaryota</taxon>
        <taxon>Viridiplantae</taxon>
        <taxon>Streptophyta</taxon>
        <taxon>Embryophyta</taxon>
        <taxon>Tracheophyta</taxon>
        <taxon>Spermatophyta</taxon>
        <taxon>Magnoliopsida</taxon>
        <taxon>Liliopsida</taxon>
        <taxon>Poales</taxon>
        <taxon>Poaceae</taxon>
        <taxon>PACMAD clade</taxon>
        <taxon>Panicoideae</taxon>
        <taxon>Panicodae</taxon>
        <taxon>Paniceae</taxon>
        <taxon>Panicinae</taxon>
        <taxon>Panicum</taxon>
        <taxon>Panicum sect. Panicum</taxon>
    </lineage>
</organism>
<protein>
    <recommendedName>
        <fullName evidence="3">Multipolar spindle 1</fullName>
    </recommendedName>
</protein>
<proteinExistence type="predicted"/>
<keyword evidence="2" id="KW-1185">Reference proteome</keyword>
<dbReference type="PANTHER" id="PTHR35768">
    <property type="entry name" value="PROTEIN MULTIPOLAR SPINDLE 1"/>
    <property type="match status" value="1"/>
</dbReference>
<dbReference type="InterPro" id="IPR037500">
    <property type="entry name" value="Msp1"/>
</dbReference>
<dbReference type="STRING" id="4540.A0A3L6RHG4"/>
<evidence type="ECO:0000313" key="2">
    <source>
        <dbReference type="Proteomes" id="UP000275267"/>
    </source>
</evidence>
<dbReference type="EMBL" id="PQIB02000008">
    <property type="protein sequence ID" value="RLN03522.1"/>
    <property type="molecule type" value="Genomic_DNA"/>
</dbReference>
<evidence type="ECO:0008006" key="3">
    <source>
        <dbReference type="Google" id="ProtNLM"/>
    </source>
</evidence>
<dbReference type="PANTHER" id="PTHR35768:SF1">
    <property type="entry name" value="PROTEIN MULTIPOLAR SPINDLE 1"/>
    <property type="match status" value="1"/>
</dbReference>
<name>A0A3L6RHG4_PANMI</name>
<gene>
    <name evidence="1" type="ORF">C2845_PM13G25420</name>
</gene>
<sequence>MALIHYNRLPGKAAAIVTAASASASAGTTSPPLGHWKRKYPSAQAKDRKREIIRLREELKLLQDGARGEEVEPPVASCRCHFFDGCGDLLPQPSGGGVEHWVDEVLRRRFLRLDLNSEDEMQQLCMSTDFLVELSDSIFAKKEAAPSFATFSHQAVNFILASLKNILSSEREKELVGEIIDGLVTRLMKRMCIVPENAGTSDSGSIDCSDAQFSVQHLFRKLGNEEFIGQRIILAVSQKISSVSERLLLVDPFDDAFPDMHGNIFIMRTVERLFEECVRSILKARNDLQILENMNELYVVYIERVVGRLAREVAPAAHQGKLDLEVFSKLMC</sequence>
<reference evidence="2" key="1">
    <citation type="journal article" date="2019" name="Nat. Commun.">
        <title>The genome of broomcorn millet.</title>
        <authorList>
            <person name="Zou C."/>
            <person name="Miki D."/>
            <person name="Li D."/>
            <person name="Tang Q."/>
            <person name="Xiao L."/>
            <person name="Rajput S."/>
            <person name="Deng P."/>
            <person name="Jia W."/>
            <person name="Huang R."/>
            <person name="Zhang M."/>
            <person name="Sun Y."/>
            <person name="Hu J."/>
            <person name="Fu X."/>
            <person name="Schnable P.S."/>
            <person name="Li F."/>
            <person name="Zhang H."/>
            <person name="Feng B."/>
            <person name="Zhu X."/>
            <person name="Liu R."/>
            <person name="Schnable J.C."/>
            <person name="Zhu J.-K."/>
            <person name="Zhang H."/>
        </authorList>
    </citation>
    <scope>NUCLEOTIDE SEQUENCE [LARGE SCALE GENOMIC DNA]</scope>
</reference>